<reference evidence="3 4" key="1">
    <citation type="submission" date="2016-06" db="EMBL/GenBank/DDBJ databases">
        <authorList>
            <person name="Kjaerup R.B."/>
            <person name="Dalgaard T.S."/>
            <person name="Juul-Madsen H.R."/>
        </authorList>
    </citation>
    <scope>NUCLEOTIDE SEQUENCE [LARGE SCALE GENOMIC DNA]</scope>
    <source>
        <strain evidence="3 4">DSM 43904</strain>
    </source>
</reference>
<sequence>MMPGHQPPPPTRGQPSRLSPSSHARQRAGRTPPVIIIDGTEYMTAREAAAHLGLSVGTLRNQRSEARSPMTYIRQLGRVLYPVSEVERYAREIGR</sequence>
<evidence type="ECO:0000259" key="2">
    <source>
        <dbReference type="Pfam" id="PF12728"/>
    </source>
</evidence>
<dbReference type="Proteomes" id="UP000198217">
    <property type="component" value="Chromosome I"/>
</dbReference>
<feature type="compositionally biased region" description="Pro residues" evidence="1">
    <location>
        <begin position="1"/>
        <end position="12"/>
    </location>
</feature>
<dbReference type="InterPro" id="IPR009061">
    <property type="entry name" value="DNA-bd_dom_put_sf"/>
</dbReference>
<proteinExistence type="predicted"/>
<organism evidence="3 4">
    <name type="scientific">Micromonospora echinaurantiaca</name>
    <dbReference type="NCBI Taxonomy" id="47857"/>
    <lineage>
        <taxon>Bacteria</taxon>
        <taxon>Bacillati</taxon>
        <taxon>Actinomycetota</taxon>
        <taxon>Actinomycetes</taxon>
        <taxon>Micromonosporales</taxon>
        <taxon>Micromonosporaceae</taxon>
        <taxon>Micromonospora</taxon>
    </lineage>
</organism>
<name>A0A1C5JI30_9ACTN</name>
<evidence type="ECO:0000256" key="1">
    <source>
        <dbReference type="SAM" id="MobiDB-lite"/>
    </source>
</evidence>
<accession>A0A1C5JI30</accession>
<feature type="compositionally biased region" description="Polar residues" evidence="1">
    <location>
        <begin position="13"/>
        <end position="23"/>
    </location>
</feature>
<dbReference type="SUPFAM" id="SSF46955">
    <property type="entry name" value="Putative DNA-binding domain"/>
    <property type="match status" value="1"/>
</dbReference>
<protein>
    <submittedName>
        <fullName evidence="3">Helix-turn-helix domain-containing protein</fullName>
    </submittedName>
</protein>
<dbReference type="AlphaFoldDB" id="A0A1C5JI30"/>
<dbReference type="EMBL" id="LT607750">
    <property type="protein sequence ID" value="SCG69686.1"/>
    <property type="molecule type" value="Genomic_DNA"/>
</dbReference>
<evidence type="ECO:0000313" key="4">
    <source>
        <dbReference type="Proteomes" id="UP000198217"/>
    </source>
</evidence>
<dbReference type="InterPro" id="IPR041657">
    <property type="entry name" value="HTH_17"/>
</dbReference>
<keyword evidence="4" id="KW-1185">Reference proteome</keyword>
<feature type="region of interest" description="Disordered" evidence="1">
    <location>
        <begin position="1"/>
        <end position="32"/>
    </location>
</feature>
<feature type="domain" description="Helix-turn-helix" evidence="2">
    <location>
        <begin position="42"/>
        <end position="92"/>
    </location>
</feature>
<evidence type="ECO:0000313" key="3">
    <source>
        <dbReference type="EMBL" id="SCG69686.1"/>
    </source>
</evidence>
<dbReference type="Pfam" id="PF12728">
    <property type="entry name" value="HTH_17"/>
    <property type="match status" value="1"/>
</dbReference>
<gene>
    <name evidence="3" type="ORF">GA0070609_4436</name>
</gene>